<dbReference type="Pfam" id="PF00528">
    <property type="entry name" value="BPD_transp_1"/>
    <property type="match status" value="1"/>
</dbReference>
<dbReference type="SUPFAM" id="SSF161098">
    <property type="entry name" value="MetI-like"/>
    <property type="match status" value="1"/>
</dbReference>
<dbReference type="EMBL" id="BHEO01000008">
    <property type="protein sequence ID" value="GBU05312.1"/>
    <property type="molecule type" value="Genomic_DNA"/>
</dbReference>
<dbReference type="CDD" id="cd06261">
    <property type="entry name" value="TM_PBP2"/>
    <property type="match status" value="1"/>
</dbReference>
<comment type="caution">
    <text evidence="11">The sequence shown here is derived from an EMBL/GenBank/DDBJ whole genome shotgun (WGS) entry which is preliminary data.</text>
</comment>
<evidence type="ECO:0000256" key="5">
    <source>
        <dbReference type="ARBA" id="ARBA00022692"/>
    </source>
</evidence>
<dbReference type="InterPro" id="IPR051322">
    <property type="entry name" value="AA_ABC_Transporter_Permease"/>
</dbReference>
<comment type="similarity">
    <text evidence="2">Belongs to the binding-protein-dependent transport system permease family. CysTW subfamily.</text>
</comment>
<dbReference type="RefSeq" id="WP_008976387.1">
    <property type="nucleotide sequence ID" value="NZ_BHEO01000008.1"/>
</dbReference>
<reference evidence="10 13" key="1">
    <citation type="journal article" date="2018" name="Int. J. Syst. Evol. Microbiol.">
        <title>Draft Genome Sequence of Faecalimonas umbilicata JCM 30896T, an Acetate-Producing Bacterium Isolated from Human Feces.</title>
        <authorList>
            <person name="Sakamoto M."/>
            <person name="Ikeyama N."/>
            <person name="Yuki M."/>
            <person name="Ohkuma M."/>
        </authorList>
    </citation>
    <scope>NUCLEOTIDE SEQUENCE [LARGE SCALE GENOMIC DNA]</scope>
    <source>
        <strain evidence="10 13">EGH7</strain>
    </source>
</reference>
<accession>A0A4R3JRV7</accession>
<evidence type="ECO:0000256" key="1">
    <source>
        <dbReference type="ARBA" id="ARBA00004651"/>
    </source>
</evidence>
<dbReference type="Gene3D" id="1.10.3720.10">
    <property type="entry name" value="MetI-like"/>
    <property type="match status" value="1"/>
</dbReference>
<keyword evidence="3 8" id="KW-0813">Transport</keyword>
<evidence type="ECO:0000256" key="4">
    <source>
        <dbReference type="ARBA" id="ARBA00022475"/>
    </source>
</evidence>
<dbReference type="AlphaFoldDB" id="A0A4R3JRV7"/>
<dbReference type="EMBL" id="SLZV01000002">
    <property type="protein sequence ID" value="TCS69900.1"/>
    <property type="molecule type" value="Genomic_DNA"/>
</dbReference>
<evidence type="ECO:0000256" key="8">
    <source>
        <dbReference type="RuleBase" id="RU363032"/>
    </source>
</evidence>
<evidence type="ECO:0000259" key="9">
    <source>
        <dbReference type="PROSITE" id="PS50928"/>
    </source>
</evidence>
<protein>
    <submittedName>
        <fullName evidence="11">D-methionine transport system permease protein</fullName>
    </submittedName>
    <submittedName>
        <fullName evidence="10">Methionine ABC transporter permease</fullName>
    </submittedName>
</protein>
<evidence type="ECO:0000256" key="2">
    <source>
        <dbReference type="ARBA" id="ARBA00007069"/>
    </source>
</evidence>
<dbReference type="PROSITE" id="PS50928">
    <property type="entry name" value="ABC_TM1"/>
    <property type="match status" value="1"/>
</dbReference>
<dbReference type="Proteomes" id="UP000702954">
    <property type="component" value="Unassembled WGS sequence"/>
</dbReference>
<feature type="transmembrane region" description="Helical" evidence="8">
    <location>
        <begin position="56"/>
        <end position="82"/>
    </location>
</feature>
<proteinExistence type="inferred from homology"/>
<dbReference type="GO" id="GO:0048473">
    <property type="term" value="P:D-methionine transmembrane transport"/>
    <property type="evidence" value="ECO:0007669"/>
    <property type="project" value="TreeGrafter"/>
</dbReference>
<feature type="domain" description="ABC transmembrane type-1" evidence="9">
    <location>
        <begin position="17"/>
        <end position="211"/>
    </location>
</feature>
<keyword evidence="4" id="KW-1003">Cell membrane</keyword>
<dbReference type="InterPro" id="IPR035906">
    <property type="entry name" value="MetI-like_sf"/>
</dbReference>
<keyword evidence="13" id="KW-1185">Reference proteome</keyword>
<dbReference type="PANTHER" id="PTHR30450:SF1">
    <property type="entry name" value="D-METHIONINE TRANSPORT SYSTEM PERMEASE PROTEIN METI-RELATED"/>
    <property type="match status" value="1"/>
</dbReference>
<dbReference type="PANTHER" id="PTHR30450">
    <property type="entry name" value="ABC TRANSPORTER PERMEASE"/>
    <property type="match status" value="1"/>
</dbReference>
<keyword evidence="6 8" id="KW-1133">Transmembrane helix</keyword>
<sequence>MGHSFVELVEQIIYPAVKTTLYMVTIATIFSAIFGFMIAILLYVTRKSGLHPNVGVFTVINTIVNVIRSFPFVILMVSIIPFTRFLVGTSIGKNAALVPLTIASAPFMARLFETSFESVDEEVIEAAKACGASNIQIIFWVVIKESFPLLAQNLTLAMISILGFSAMAGAVGAGGLGSVALMYGYQNFNDSIMYGTVIILIILVQFIQFVGNKLCDYLK</sequence>
<dbReference type="FunFam" id="1.10.3720.10:FF:000002">
    <property type="entry name" value="D-methionine ABC transporter permease MetI"/>
    <property type="match status" value="1"/>
</dbReference>
<evidence type="ECO:0000256" key="3">
    <source>
        <dbReference type="ARBA" id="ARBA00022448"/>
    </source>
</evidence>
<dbReference type="Proteomes" id="UP000294613">
    <property type="component" value="Unassembled WGS sequence"/>
</dbReference>
<evidence type="ECO:0000256" key="7">
    <source>
        <dbReference type="ARBA" id="ARBA00023136"/>
    </source>
</evidence>
<evidence type="ECO:0000313" key="13">
    <source>
        <dbReference type="Proteomes" id="UP000702954"/>
    </source>
</evidence>
<keyword evidence="7 8" id="KW-0472">Membrane</keyword>
<evidence type="ECO:0000256" key="6">
    <source>
        <dbReference type="ARBA" id="ARBA00022989"/>
    </source>
</evidence>
<feature type="transmembrane region" description="Helical" evidence="8">
    <location>
        <begin position="191"/>
        <end position="211"/>
    </location>
</feature>
<reference evidence="11 12" key="2">
    <citation type="submission" date="2019-03" db="EMBL/GenBank/DDBJ databases">
        <title>Genomic Encyclopedia of Type Strains, Phase IV (KMG-IV): sequencing the most valuable type-strain genomes for metagenomic binning, comparative biology and taxonomic classification.</title>
        <authorList>
            <person name="Goeker M."/>
        </authorList>
    </citation>
    <scope>NUCLEOTIDE SEQUENCE [LARGE SCALE GENOMIC DNA]</scope>
    <source>
        <strain evidence="11 12">DSM 103426</strain>
    </source>
</reference>
<name>A0A4R3JRV7_9FIRM</name>
<evidence type="ECO:0000313" key="12">
    <source>
        <dbReference type="Proteomes" id="UP000294613"/>
    </source>
</evidence>
<feature type="transmembrane region" description="Helical" evidence="8">
    <location>
        <begin position="21"/>
        <end position="44"/>
    </location>
</feature>
<gene>
    <name evidence="10" type="primary">metI2</name>
    <name evidence="11" type="ORF">EDD74_10267</name>
    <name evidence="10" type="ORF">FAEUMB_18530</name>
</gene>
<comment type="subcellular location">
    <subcellularLocation>
        <location evidence="1 8">Cell membrane</location>
        <topology evidence="1 8">Multi-pass membrane protein</topology>
    </subcellularLocation>
</comment>
<evidence type="ECO:0000313" key="10">
    <source>
        <dbReference type="EMBL" id="GBU05312.1"/>
    </source>
</evidence>
<organism evidence="11 12">
    <name type="scientific">Faecalimonas umbilicata</name>
    <dbReference type="NCBI Taxonomy" id="1912855"/>
    <lineage>
        <taxon>Bacteria</taxon>
        <taxon>Bacillati</taxon>
        <taxon>Bacillota</taxon>
        <taxon>Clostridia</taxon>
        <taxon>Lachnospirales</taxon>
        <taxon>Lachnospiraceae</taxon>
        <taxon>Faecalimonas</taxon>
    </lineage>
</organism>
<dbReference type="GO" id="GO:0005886">
    <property type="term" value="C:plasma membrane"/>
    <property type="evidence" value="ECO:0007669"/>
    <property type="project" value="UniProtKB-SubCell"/>
</dbReference>
<keyword evidence="5 8" id="KW-0812">Transmembrane</keyword>
<feature type="transmembrane region" description="Helical" evidence="8">
    <location>
        <begin position="155"/>
        <end position="185"/>
    </location>
</feature>
<evidence type="ECO:0000313" key="11">
    <source>
        <dbReference type="EMBL" id="TCS69900.1"/>
    </source>
</evidence>
<dbReference type="InterPro" id="IPR000515">
    <property type="entry name" value="MetI-like"/>
</dbReference>